<accession>A0A5B7FC19</accession>
<organism evidence="1 2">
    <name type="scientific">Portunus trituberculatus</name>
    <name type="common">Swimming crab</name>
    <name type="synonym">Neptunus trituberculatus</name>
    <dbReference type="NCBI Taxonomy" id="210409"/>
    <lineage>
        <taxon>Eukaryota</taxon>
        <taxon>Metazoa</taxon>
        <taxon>Ecdysozoa</taxon>
        <taxon>Arthropoda</taxon>
        <taxon>Crustacea</taxon>
        <taxon>Multicrustacea</taxon>
        <taxon>Malacostraca</taxon>
        <taxon>Eumalacostraca</taxon>
        <taxon>Eucarida</taxon>
        <taxon>Decapoda</taxon>
        <taxon>Pleocyemata</taxon>
        <taxon>Brachyura</taxon>
        <taxon>Eubrachyura</taxon>
        <taxon>Portunoidea</taxon>
        <taxon>Portunidae</taxon>
        <taxon>Portuninae</taxon>
        <taxon>Portunus</taxon>
    </lineage>
</organism>
<evidence type="ECO:0000313" key="1">
    <source>
        <dbReference type="EMBL" id="MPC44691.1"/>
    </source>
</evidence>
<gene>
    <name evidence="1" type="ORF">E2C01_038370</name>
</gene>
<dbReference type="EMBL" id="VSRR010006395">
    <property type="protein sequence ID" value="MPC44691.1"/>
    <property type="molecule type" value="Genomic_DNA"/>
</dbReference>
<protein>
    <submittedName>
        <fullName evidence="1">Uncharacterized protein</fullName>
    </submittedName>
</protein>
<proteinExistence type="predicted"/>
<evidence type="ECO:0000313" key="2">
    <source>
        <dbReference type="Proteomes" id="UP000324222"/>
    </source>
</evidence>
<keyword evidence="2" id="KW-1185">Reference proteome</keyword>
<name>A0A5B7FC19_PORTR</name>
<dbReference type="Proteomes" id="UP000324222">
    <property type="component" value="Unassembled WGS sequence"/>
</dbReference>
<dbReference type="AlphaFoldDB" id="A0A5B7FC19"/>
<sequence>MWALTGMPADQARSSGRAFMVKLLYIVERILFGFCNYCSWSQSMLGKNKTDCFIGVINSAGGVVPLFITTVRPFILTAKSCITTTTITSFAVITTTTNIEVLS</sequence>
<reference evidence="1 2" key="1">
    <citation type="submission" date="2019-05" db="EMBL/GenBank/DDBJ databases">
        <title>Another draft genome of Portunus trituberculatus and its Hox gene families provides insights of decapod evolution.</title>
        <authorList>
            <person name="Jeong J.-H."/>
            <person name="Song I."/>
            <person name="Kim S."/>
            <person name="Choi T."/>
            <person name="Kim D."/>
            <person name="Ryu S."/>
            <person name="Kim W."/>
        </authorList>
    </citation>
    <scope>NUCLEOTIDE SEQUENCE [LARGE SCALE GENOMIC DNA]</scope>
    <source>
        <tissue evidence="1">Muscle</tissue>
    </source>
</reference>
<comment type="caution">
    <text evidence="1">The sequence shown here is derived from an EMBL/GenBank/DDBJ whole genome shotgun (WGS) entry which is preliminary data.</text>
</comment>